<dbReference type="Proteomes" id="UP000245708">
    <property type="component" value="Unassembled WGS sequence"/>
</dbReference>
<comment type="caution">
    <text evidence="3">The sequence shown here is derived from an EMBL/GenBank/DDBJ whole genome shotgun (WGS) entry which is preliminary data.</text>
</comment>
<sequence length="123" mass="13315">MPSEPTGWRSSAGYDYVRDLTASDLAWEWLRRNKDYAQDFATLAKAGADSERAAALLEPWGLRFRGGPGTPRPTSARVLAALHGSCGGDPAPGTSRFQRDFQIREHAPDNATNPGPGRDPHAP</sequence>
<proteinExistence type="predicted"/>
<dbReference type="Pfam" id="PF20109">
    <property type="entry name" value="Trans_reg_dom"/>
    <property type="match status" value="1"/>
</dbReference>
<organism evidence="3 4">
    <name type="scientific">Roseicyclus mahoneyensis</name>
    <dbReference type="NCBI Taxonomy" id="164332"/>
    <lineage>
        <taxon>Bacteria</taxon>
        <taxon>Pseudomonadati</taxon>
        <taxon>Pseudomonadota</taxon>
        <taxon>Alphaproteobacteria</taxon>
        <taxon>Rhodobacterales</taxon>
        <taxon>Roseobacteraceae</taxon>
        <taxon>Roseicyclus</taxon>
    </lineage>
</organism>
<dbReference type="InterPro" id="IPR045465">
    <property type="entry name" value="Trans_reg_dom"/>
</dbReference>
<feature type="region of interest" description="Disordered" evidence="1">
    <location>
        <begin position="87"/>
        <end position="123"/>
    </location>
</feature>
<dbReference type="AlphaFoldDB" id="A0A316G5M9"/>
<evidence type="ECO:0000256" key="1">
    <source>
        <dbReference type="SAM" id="MobiDB-lite"/>
    </source>
</evidence>
<feature type="domain" description="Transcriptional regulator-like" evidence="2">
    <location>
        <begin position="8"/>
        <end position="65"/>
    </location>
</feature>
<reference evidence="3 4" key="1">
    <citation type="submission" date="2018-05" db="EMBL/GenBank/DDBJ databases">
        <title>Genomic Encyclopedia of Type Strains, Phase IV (KMG-IV): sequencing the most valuable type-strain genomes for metagenomic binning, comparative biology and taxonomic classification.</title>
        <authorList>
            <person name="Goeker M."/>
        </authorList>
    </citation>
    <scope>NUCLEOTIDE SEQUENCE [LARGE SCALE GENOMIC DNA]</scope>
    <source>
        <strain evidence="3 4">DSM 16097</strain>
    </source>
</reference>
<gene>
    <name evidence="3" type="ORF">C7455_11719</name>
</gene>
<evidence type="ECO:0000259" key="2">
    <source>
        <dbReference type="Pfam" id="PF20109"/>
    </source>
</evidence>
<evidence type="ECO:0000313" key="4">
    <source>
        <dbReference type="Proteomes" id="UP000245708"/>
    </source>
</evidence>
<keyword evidence="4" id="KW-1185">Reference proteome</keyword>
<protein>
    <recommendedName>
        <fullName evidence="2">Transcriptional regulator-like domain-containing protein</fullName>
    </recommendedName>
</protein>
<accession>A0A316G5M9</accession>
<dbReference type="EMBL" id="QGGW01000017">
    <property type="protein sequence ID" value="PWK55555.1"/>
    <property type="molecule type" value="Genomic_DNA"/>
</dbReference>
<dbReference type="RefSeq" id="WP_170119159.1">
    <property type="nucleotide sequence ID" value="NZ_QGGW01000017.1"/>
</dbReference>
<name>A0A316G5M9_9RHOB</name>
<evidence type="ECO:0000313" key="3">
    <source>
        <dbReference type="EMBL" id="PWK55555.1"/>
    </source>
</evidence>
<feature type="compositionally biased region" description="Basic and acidic residues" evidence="1">
    <location>
        <begin position="97"/>
        <end position="108"/>
    </location>
</feature>